<evidence type="ECO:0000313" key="3">
    <source>
        <dbReference type="EMBL" id="MBU2712835.1"/>
    </source>
</evidence>
<gene>
    <name evidence="3" type="ORF">KCG35_17340</name>
</gene>
<feature type="domain" description="Ice-binding protein C-terminal" evidence="2">
    <location>
        <begin position="184"/>
        <end position="206"/>
    </location>
</feature>
<keyword evidence="4" id="KW-1185">Reference proteome</keyword>
<keyword evidence="1" id="KW-0732">Signal</keyword>
<dbReference type="EMBL" id="JAGSOY010000051">
    <property type="protein sequence ID" value="MBU2712835.1"/>
    <property type="molecule type" value="Genomic_DNA"/>
</dbReference>
<proteinExistence type="predicted"/>
<evidence type="ECO:0000313" key="4">
    <source>
        <dbReference type="Proteomes" id="UP000690515"/>
    </source>
</evidence>
<protein>
    <submittedName>
        <fullName evidence="3">PEP-CTERM sorting domain-containing protein</fullName>
    </submittedName>
</protein>
<feature type="chain" id="PRO_5045639643" evidence="1">
    <location>
        <begin position="21"/>
        <end position="207"/>
    </location>
</feature>
<evidence type="ECO:0000256" key="1">
    <source>
        <dbReference type="SAM" id="SignalP"/>
    </source>
</evidence>
<organism evidence="3 4">
    <name type="scientific">Zooshikella harenae</name>
    <dbReference type="NCBI Taxonomy" id="2827238"/>
    <lineage>
        <taxon>Bacteria</taxon>
        <taxon>Pseudomonadati</taxon>
        <taxon>Pseudomonadota</taxon>
        <taxon>Gammaproteobacteria</taxon>
        <taxon>Oceanospirillales</taxon>
        <taxon>Zooshikellaceae</taxon>
        <taxon>Zooshikella</taxon>
    </lineage>
</organism>
<sequence length="207" mass="21835">MKKIVSAVALAVCCIGSAHAGLLSVEGGVTTRLPGSHNPNTGETRPGMTVIQGANIKATAAVKLTYTYLGYEASWRNIFGSVGGTFINKTTAKGTEITEVLSDTGWLDFNFRTPKGTVKNGLNNSAGSFKPSFFVSYAGQNSYYIGLNDDGGSIDRDYDDMILKVTAVAYNCPNPPKPPKPPKPVPAPAPIVLLGLGLLGISLRKKK</sequence>
<dbReference type="Proteomes" id="UP000690515">
    <property type="component" value="Unassembled WGS sequence"/>
</dbReference>
<dbReference type="Pfam" id="PF07589">
    <property type="entry name" value="PEP-CTERM"/>
    <property type="match status" value="1"/>
</dbReference>
<accession>A0ABS5ZFU0</accession>
<reference evidence="3 4" key="1">
    <citation type="submission" date="2021-04" db="EMBL/GenBank/DDBJ databases">
        <authorList>
            <person name="Pira H."/>
            <person name="Risdian C."/>
            <person name="Wink J."/>
        </authorList>
    </citation>
    <scope>NUCLEOTIDE SEQUENCE [LARGE SCALE GENOMIC DNA]</scope>
    <source>
        <strain evidence="3 4">WH53</strain>
    </source>
</reference>
<name>A0ABS5ZFU0_9GAMM</name>
<feature type="signal peptide" evidence="1">
    <location>
        <begin position="1"/>
        <end position="20"/>
    </location>
</feature>
<dbReference type="NCBIfam" id="TIGR02595">
    <property type="entry name" value="PEP_CTERM"/>
    <property type="match status" value="1"/>
</dbReference>
<dbReference type="RefSeq" id="WP_215821058.1">
    <property type="nucleotide sequence ID" value="NZ_JAGSOY010000051.1"/>
</dbReference>
<dbReference type="InterPro" id="IPR013424">
    <property type="entry name" value="Ice-binding_C"/>
</dbReference>
<comment type="caution">
    <text evidence="3">The sequence shown here is derived from an EMBL/GenBank/DDBJ whole genome shotgun (WGS) entry which is preliminary data.</text>
</comment>
<evidence type="ECO:0000259" key="2">
    <source>
        <dbReference type="Pfam" id="PF07589"/>
    </source>
</evidence>